<dbReference type="Proteomes" id="UP000036987">
    <property type="component" value="Unassembled WGS sequence"/>
</dbReference>
<dbReference type="OMA" id="PVPVHRC"/>
<dbReference type="SMART" id="SM00225">
    <property type="entry name" value="BTB"/>
    <property type="match status" value="1"/>
</dbReference>
<dbReference type="GO" id="GO:2000022">
    <property type="term" value="P:regulation of jasmonic acid mediated signaling pathway"/>
    <property type="evidence" value="ECO:0000318"/>
    <property type="project" value="GO_Central"/>
</dbReference>
<dbReference type="GO" id="GO:0050832">
    <property type="term" value="P:defense response to fungus"/>
    <property type="evidence" value="ECO:0000318"/>
    <property type="project" value="GO_Central"/>
</dbReference>
<organism evidence="9 10">
    <name type="scientific">Zostera marina</name>
    <name type="common">Eelgrass</name>
    <dbReference type="NCBI Taxonomy" id="29655"/>
    <lineage>
        <taxon>Eukaryota</taxon>
        <taxon>Viridiplantae</taxon>
        <taxon>Streptophyta</taxon>
        <taxon>Embryophyta</taxon>
        <taxon>Tracheophyta</taxon>
        <taxon>Spermatophyta</taxon>
        <taxon>Magnoliopsida</taxon>
        <taxon>Liliopsida</taxon>
        <taxon>Zosteraceae</taxon>
        <taxon>Zostera</taxon>
    </lineage>
</organism>
<dbReference type="EMBL" id="LFYR01000047">
    <property type="protein sequence ID" value="KMZ76372.1"/>
    <property type="molecule type" value="Genomic_DNA"/>
</dbReference>
<dbReference type="AlphaFoldDB" id="A0A0K9Q6A3"/>
<dbReference type="Gene3D" id="3.30.710.10">
    <property type="entry name" value="Potassium Channel Kv1.1, Chain A"/>
    <property type="match status" value="1"/>
</dbReference>
<reference evidence="10" key="1">
    <citation type="journal article" date="2016" name="Nature">
        <title>The genome of the seagrass Zostera marina reveals angiosperm adaptation to the sea.</title>
        <authorList>
            <person name="Olsen J.L."/>
            <person name="Rouze P."/>
            <person name="Verhelst B."/>
            <person name="Lin Y.-C."/>
            <person name="Bayer T."/>
            <person name="Collen J."/>
            <person name="Dattolo E."/>
            <person name="De Paoli E."/>
            <person name="Dittami S."/>
            <person name="Maumus F."/>
            <person name="Michel G."/>
            <person name="Kersting A."/>
            <person name="Lauritano C."/>
            <person name="Lohaus R."/>
            <person name="Toepel M."/>
            <person name="Tonon T."/>
            <person name="Vanneste K."/>
            <person name="Amirebrahimi M."/>
            <person name="Brakel J."/>
            <person name="Bostroem C."/>
            <person name="Chovatia M."/>
            <person name="Grimwood J."/>
            <person name="Jenkins J.W."/>
            <person name="Jueterbock A."/>
            <person name="Mraz A."/>
            <person name="Stam W.T."/>
            <person name="Tice H."/>
            <person name="Bornberg-Bauer E."/>
            <person name="Green P.J."/>
            <person name="Pearson G.A."/>
            <person name="Procaccini G."/>
            <person name="Duarte C.M."/>
            <person name="Schmutz J."/>
            <person name="Reusch T.B.H."/>
            <person name="Van de Peer Y."/>
        </authorList>
    </citation>
    <scope>NUCLEOTIDE SEQUENCE [LARGE SCALE GENOMIC DNA]</scope>
    <source>
        <strain evidence="10">cv. Finnish</strain>
    </source>
</reference>
<feature type="domain" description="C2HC NPR-type" evidence="8">
    <location>
        <begin position="162"/>
        <end position="176"/>
    </location>
</feature>
<dbReference type="SUPFAM" id="SSF54695">
    <property type="entry name" value="POZ domain"/>
    <property type="match status" value="1"/>
</dbReference>
<feature type="region of interest" description="Disordered" evidence="6">
    <location>
        <begin position="1"/>
        <end position="29"/>
    </location>
</feature>
<dbReference type="InterPro" id="IPR036770">
    <property type="entry name" value="Ankyrin_rpt-contain_sf"/>
</dbReference>
<comment type="caution">
    <text evidence="5">Lacks conserved residue(s) required for the propagation of feature annotation.</text>
</comment>
<proteinExistence type="inferred from homology"/>
<dbReference type="PROSITE" id="PS52046">
    <property type="entry name" value="ZF_C2HC_NPR"/>
    <property type="match status" value="1"/>
</dbReference>
<keyword evidence="4" id="KW-0040">ANK repeat</keyword>
<dbReference type="GO" id="GO:2000031">
    <property type="term" value="P:regulation of salicylic acid mediated signaling pathway"/>
    <property type="evidence" value="ECO:0007669"/>
    <property type="project" value="InterPro"/>
</dbReference>
<dbReference type="GO" id="GO:0042742">
    <property type="term" value="P:defense response to bacterium"/>
    <property type="evidence" value="ECO:0000318"/>
    <property type="project" value="GO_Central"/>
</dbReference>
<dbReference type="GO" id="GO:0008270">
    <property type="term" value="F:zinc ion binding"/>
    <property type="evidence" value="ECO:0007669"/>
    <property type="project" value="UniProtKB-KW"/>
</dbReference>
<dbReference type="STRING" id="29655.A0A0K9Q6A3"/>
<comment type="pathway">
    <text evidence="1">Protein modification; protein ubiquitination.</text>
</comment>
<dbReference type="SUPFAM" id="SSF48403">
    <property type="entry name" value="Ankyrin repeat"/>
    <property type="match status" value="1"/>
</dbReference>
<evidence type="ECO:0000256" key="3">
    <source>
        <dbReference type="ARBA" id="ARBA00044947"/>
    </source>
</evidence>
<dbReference type="SMART" id="SM00248">
    <property type="entry name" value="ANK"/>
    <property type="match status" value="3"/>
</dbReference>
<dbReference type="InterPro" id="IPR044292">
    <property type="entry name" value="NPR"/>
</dbReference>
<dbReference type="FunFam" id="1.25.40.20:FF:000123">
    <property type="entry name" value="regulatory protein NPR3-like"/>
    <property type="match status" value="1"/>
</dbReference>
<dbReference type="InterPro" id="IPR002110">
    <property type="entry name" value="Ankyrin_rpt"/>
</dbReference>
<feature type="repeat" description="ANK" evidence="4">
    <location>
        <begin position="343"/>
        <end position="375"/>
    </location>
</feature>
<dbReference type="Pfam" id="PF12796">
    <property type="entry name" value="Ank_2"/>
    <property type="match status" value="1"/>
</dbReference>
<evidence type="ECO:0000259" key="7">
    <source>
        <dbReference type="PROSITE" id="PS50097"/>
    </source>
</evidence>
<dbReference type="PROSITE" id="PS50097">
    <property type="entry name" value="BTB"/>
    <property type="match status" value="1"/>
</dbReference>
<dbReference type="OrthoDB" id="71307at2759"/>
<dbReference type="InterPro" id="IPR057250">
    <property type="entry name" value="Znf_C2HC_NPR-type"/>
</dbReference>
<evidence type="ECO:0000313" key="9">
    <source>
        <dbReference type="EMBL" id="KMZ76372.1"/>
    </source>
</evidence>
<dbReference type="Gene3D" id="1.25.40.20">
    <property type="entry name" value="Ankyrin repeat-containing domain"/>
    <property type="match status" value="1"/>
</dbReference>
<dbReference type="PROSITE" id="PS50088">
    <property type="entry name" value="ANK_REPEAT"/>
    <property type="match status" value="1"/>
</dbReference>
<evidence type="ECO:0000259" key="8">
    <source>
        <dbReference type="PROSITE" id="PS52046"/>
    </source>
</evidence>
<keyword evidence="5" id="KW-0479">Metal-binding</keyword>
<dbReference type="PANTHER" id="PTHR46475:SF2">
    <property type="entry name" value="REGULATORY PROTEIN NPR3"/>
    <property type="match status" value="1"/>
</dbReference>
<dbReference type="InterPro" id="IPR011333">
    <property type="entry name" value="SKP1/BTB/POZ_sf"/>
</dbReference>
<name>A0A0K9Q6A3_ZOSMR</name>
<evidence type="ECO:0000313" key="10">
    <source>
        <dbReference type="Proteomes" id="UP000036987"/>
    </source>
</evidence>
<keyword evidence="2" id="KW-0611">Plant defense</keyword>
<dbReference type="InterPro" id="IPR021094">
    <property type="entry name" value="NPR1/NIM1-like_C"/>
</dbReference>
<keyword evidence="5" id="KW-0863">Zinc-finger</keyword>
<evidence type="ECO:0000256" key="4">
    <source>
        <dbReference type="PROSITE-ProRule" id="PRU00023"/>
    </source>
</evidence>
<sequence length="572" mass="64887">MFGLQQQDQSSVTYASPSHLSNGSIQQGSPISAAATEDGISPDVLSLMSLSLCLEKILVDNKFDYTDAEFEVDGTIVGVHRCILASRTDFFHDLFSSAAATLSWSKEEGEGKGKGKEKEKEKEKPRYSLRKIIPRGYVGLEAFNYILRYLYTGKLNPPDPSVSRCVDLGCPHDVCRPTICFHIELMYASYSFKLDNLVLLLQCHLANFIEKAYVEDIYPILLVAFHCNLIDLLYQCMDLVARSDVDDNSIQKEFPMEISEKIKCLRLQSHQPLTVTTLQLQQGRIYKALDSDDVELVKMLLNESTITLDDVNALHYASAYCDPKVVTEVLELGVVDVNLKNSRGYTPLHIASMRRDPGVIMSLLRKSASSSESTNDGRTSLDICRRLIRQKDYNARMEQGKESNKDQICINLLEEAAKKYIPTSIATREESVSSSSPATINDLQAKLLYLENRVALAKLFYPTQAKLAMQIAETEFKHTVDLNETPEMRKKRLDLRKIKALSKTVELGKKYFPHCSEVLNRFMEDDIIDTNSFINDDDTLGEQSIKRKRYHEIKEDVLKAFSKDKKHNRRTK</sequence>
<gene>
    <name evidence="9" type="ORF">ZOSMA_103G00780</name>
</gene>
<dbReference type="Pfam" id="PF12313">
    <property type="entry name" value="NPR1_like_C"/>
    <property type="match status" value="1"/>
</dbReference>
<evidence type="ECO:0000256" key="6">
    <source>
        <dbReference type="SAM" id="MobiDB-lite"/>
    </source>
</evidence>
<dbReference type="PROSITE" id="PS50297">
    <property type="entry name" value="ANK_REP_REGION"/>
    <property type="match status" value="1"/>
</dbReference>
<evidence type="ECO:0000256" key="1">
    <source>
        <dbReference type="ARBA" id="ARBA00004906"/>
    </source>
</evidence>
<feature type="domain" description="BTB" evidence="7">
    <location>
        <begin position="66"/>
        <end position="159"/>
    </location>
</feature>
<comment type="caution">
    <text evidence="9">The sequence shown here is derived from an EMBL/GenBank/DDBJ whole genome shotgun (WGS) entry which is preliminary data.</text>
</comment>
<keyword evidence="10" id="KW-1185">Reference proteome</keyword>
<dbReference type="Pfam" id="PF00651">
    <property type="entry name" value="BTB"/>
    <property type="match status" value="1"/>
</dbReference>
<dbReference type="GO" id="GO:0005634">
    <property type="term" value="C:nucleus"/>
    <property type="evidence" value="ECO:0000318"/>
    <property type="project" value="GO_Central"/>
</dbReference>
<dbReference type="GO" id="GO:0009862">
    <property type="term" value="P:systemic acquired resistance, salicylic acid mediated signaling pathway"/>
    <property type="evidence" value="ECO:0007669"/>
    <property type="project" value="InterPro"/>
</dbReference>
<evidence type="ECO:0000256" key="2">
    <source>
        <dbReference type="ARBA" id="ARBA00022821"/>
    </source>
</evidence>
<dbReference type="PANTHER" id="PTHR46475">
    <property type="entry name" value="REGULATORY PROTEIN NPR3"/>
    <property type="match status" value="1"/>
</dbReference>
<keyword evidence="5" id="KW-0862">Zinc</keyword>
<comment type="similarity">
    <text evidence="3">Belongs to the plant 'ANKYRIN-BTB/POZ' family. 'NPR1-like' subfamily.</text>
</comment>
<accession>A0A0K9Q6A3</accession>
<protein>
    <submittedName>
        <fullName evidence="9">NPR1-1 protein</fullName>
    </submittedName>
</protein>
<evidence type="ECO:0000256" key="5">
    <source>
        <dbReference type="PROSITE-ProRule" id="PRU01391"/>
    </source>
</evidence>
<dbReference type="InterPro" id="IPR000210">
    <property type="entry name" value="BTB/POZ_dom"/>
</dbReference>